<dbReference type="Gene3D" id="3.40.50.300">
    <property type="entry name" value="P-loop containing nucleotide triphosphate hydrolases"/>
    <property type="match status" value="1"/>
</dbReference>
<dbReference type="InterPro" id="IPR027417">
    <property type="entry name" value="P-loop_NTPase"/>
</dbReference>
<evidence type="ECO:0000256" key="6">
    <source>
        <dbReference type="ARBA" id="ARBA00022741"/>
    </source>
</evidence>
<dbReference type="EMBL" id="FUKO01000048">
    <property type="protein sequence ID" value="SJN47063.1"/>
    <property type="molecule type" value="Genomic_DNA"/>
</dbReference>
<dbReference type="InterPro" id="IPR003593">
    <property type="entry name" value="AAA+_ATPase"/>
</dbReference>
<organism evidence="14 15">
    <name type="scientific">Microbacterium esteraromaticum</name>
    <dbReference type="NCBI Taxonomy" id="57043"/>
    <lineage>
        <taxon>Bacteria</taxon>
        <taxon>Bacillati</taxon>
        <taxon>Actinomycetota</taxon>
        <taxon>Actinomycetes</taxon>
        <taxon>Micrococcales</taxon>
        <taxon>Microbacteriaceae</taxon>
        <taxon>Microbacterium</taxon>
    </lineage>
</organism>
<dbReference type="InterPro" id="IPR011527">
    <property type="entry name" value="ABC1_TM_dom"/>
</dbReference>
<evidence type="ECO:0000256" key="4">
    <source>
        <dbReference type="ARBA" id="ARBA00022519"/>
    </source>
</evidence>
<proteinExistence type="inferred from homology"/>
<feature type="domain" description="ABC transmembrane type-1" evidence="13">
    <location>
        <begin position="33"/>
        <end position="322"/>
    </location>
</feature>
<dbReference type="Gene3D" id="1.20.1560.10">
    <property type="entry name" value="ABC transporter type 1, transmembrane domain"/>
    <property type="match status" value="1"/>
</dbReference>
<protein>
    <submittedName>
        <fullName evidence="14">Lipid A export ATP-binding/permease protein MsbA</fullName>
    </submittedName>
</protein>
<evidence type="ECO:0000259" key="12">
    <source>
        <dbReference type="PROSITE" id="PS50893"/>
    </source>
</evidence>
<keyword evidence="15" id="KW-1185">Reference proteome</keyword>
<dbReference type="SUPFAM" id="SSF90123">
    <property type="entry name" value="ABC transporter transmembrane region"/>
    <property type="match status" value="1"/>
</dbReference>
<dbReference type="PROSITE" id="PS00211">
    <property type="entry name" value="ABC_TRANSPORTER_1"/>
    <property type="match status" value="1"/>
</dbReference>
<dbReference type="InterPro" id="IPR039421">
    <property type="entry name" value="Type_1_exporter"/>
</dbReference>
<keyword evidence="6" id="KW-0547">Nucleotide-binding</keyword>
<name>A0A1R4KSJ8_9MICO</name>
<dbReference type="RefSeq" id="WP_256971700.1">
    <property type="nucleotide sequence ID" value="NZ_FUKO01000048.1"/>
</dbReference>
<feature type="transmembrane region" description="Helical" evidence="11">
    <location>
        <begin position="32"/>
        <end position="54"/>
    </location>
</feature>
<keyword evidence="5 11" id="KW-0812">Transmembrane</keyword>
<dbReference type="GO" id="GO:0016887">
    <property type="term" value="F:ATP hydrolysis activity"/>
    <property type="evidence" value="ECO:0007669"/>
    <property type="project" value="InterPro"/>
</dbReference>
<evidence type="ECO:0000259" key="13">
    <source>
        <dbReference type="PROSITE" id="PS50929"/>
    </source>
</evidence>
<dbReference type="GO" id="GO:0034040">
    <property type="term" value="F:ATPase-coupled lipid transmembrane transporter activity"/>
    <property type="evidence" value="ECO:0007669"/>
    <property type="project" value="TreeGrafter"/>
</dbReference>
<keyword evidence="3" id="KW-1003">Cell membrane</keyword>
<evidence type="ECO:0000256" key="8">
    <source>
        <dbReference type="ARBA" id="ARBA00022989"/>
    </source>
</evidence>
<evidence type="ECO:0000256" key="7">
    <source>
        <dbReference type="ARBA" id="ARBA00022840"/>
    </source>
</evidence>
<accession>A0A1R4KSJ8</accession>
<dbReference type="InterPro" id="IPR017871">
    <property type="entry name" value="ABC_transporter-like_CS"/>
</dbReference>
<dbReference type="InterPro" id="IPR003439">
    <property type="entry name" value="ABC_transporter-like_ATP-bd"/>
</dbReference>
<feature type="transmembrane region" description="Helical" evidence="11">
    <location>
        <begin position="259"/>
        <end position="284"/>
    </location>
</feature>
<dbReference type="SMART" id="SM00382">
    <property type="entry name" value="AAA"/>
    <property type="match status" value="1"/>
</dbReference>
<dbReference type="Pfam" id="PF00005">
    <property type="entry name" value="ABC_tran"/>
    <property type="match status" value="1"/>
</dbReference>
<dbReference type="PANTHER" id="PTHR24221:SF654">
    <property type="entry name" value="ATP-BINDING CASSETTE SUB-FAMILY B MEMBER 6"/>
    <property type="match status" value="1"/>
</dbReference>
<feature type="domain" description="ABC transporter" evidence="12">
    <location>
        <begin position="353"/>
        <end position="586"/>
    </location>
</feature>
<keyword evidence="9 11" id="KW-0472">Membrane</keyword>
<dbReference type="Pfam" id="PF00664">
    <property type="entry name" value="ABC_membrane"/>
    <property type="match status" value="1"/>
</dbReference>
<evidence type="ECO:0000256" key="11">
    <source>
        <dbReference type="SAM" id="Phobius"/>
    </source>
</evidence>
<evidence type="ECO:0000256" key="10">
    <source>
        <dbReference type="ARBA" id="ARBA00023455"/>
    </source>
</evidence>
<evidence type="ECO:0000256" key="9">
    <source>
        <dbReference type="ARBA" id="ARBA00023136"/>
    </source>
</evidence>
<evidence type="ECO:0000256" key="1">
    <source>
        <dbReference type="ARBA" id="ARBA00004429"/>
    </source>
</evidence>
<evidence type="ECO:0000256" key="2">
    <source>
        <dbReference type="ARBA" id="ARBA00022448"/>
    </source>
</evidence>
<sequence length="601" mass="63880">MAATNAAMMPNMTAGDHAAVEESFFVAVKGSLAAIIALAVLGAASSVIPFIAIVELARTLLPAIDGASVDAGRVWAIVLVAVVALVVSFGAAFLSGVVGHFADAELQHSLRRRIIRHLQRLPLGWFDRRSSGSVRKLVENDVVALHQLVAHSIQDVVTAVTVPAISIVYLFVVDWRMALAALVPLVLIFLLYPLMMRGAGEKYIQYDAATQALSGATVEFVQGIAVVKRFGQVGRSHRRYRDATGEYSRFVGEWTRETAVVFTIVELIASPIVVLAWLLVAGVWLVTNGGASPVDVLPGLLLGLGLTAPLMKLGASGQFLRNATKAQQSLTEFFALPSVTPPDAPQTPQGHDVDFEDAAFSYDGEHRVLHEVAASCAPGTVTALVGASGSGKSTLAKLVPRFYDVDAGEVGIGGADVRQVASAELYRQVGFVFQDVQLLRASLRDNIRLTRPDASDEEVEAAARAAQIHDRIVRFEHGYDAVVGEDANLSGGEAQRVTIARALLADAPILVLDEATAFADPDSEAAIQLALSTLAADRTVLVIAHRLHTIAGADQILVLDAGRIIERGTHAELLAGGGRFAQMWADYQANHARSLPEGVQS</sequence>
<feature type="transmembrane region" description="Helical" evidence="11">
    <location>
        <begin position="156"/>
        <end position="172"/>
    </location>
</feature>
<evidence type="ECO:0000256" key="5">
    <source>
        <dbReference type="ARBA" id="ARBA00022692"/>
    </source>
</evidence>
<evidence type="ECO:0000313" key="15">
    <source>
        <dbReference type="Proteomes" id="UP000196320"/>
    </source>
</evidence>
<dbReference type="SUPFAM" id="SSF52540">
    <property type="entry name" value="P-loop containing nucleoside triphosphate hydrolases"/>
    <property type="match status" value="1"/>
</dbReference>
<dbReference type="InterPro" id="IPR036640">
    <property type="entry name" value="ABC1_TM_sf"/>
</dbReference>
<feature type="transmembrane region" description="Helical" evidence="11">
    <location>
        <begin position="178"/>
        <end position="195"/>
    </location>
</feature>
<keyword evidence="4" id="KW-0997">Cell inner membrane</keyword>
<comment type="similarity">
    <text evidence="10">Belongs to the ABC transporter superfamily. Siderophore-Fe(3+) uptake transporter (SIUT) (TC 3.A.1.21) family.</text>
</comment>
<dbReference type="PANTHER" id="PTHR24221">
    <property type="entry name" value="ATP-BINDING CASSETTE SUB-FAMILY B"/>
    <property type="match status" value="1"/>
</dbReference>
<dbReference type="GO" id="GO:0005524">
    <property type="term" value="F:ATP binding"/>
    <property type="evidence" value="ECO:0007669"/>
    <property type="project" value="UniProtKB-KW"/>
</dbReference>
<dbReference type="GO" id="GO:0140359">
    <property type="term" value="F:ABC-type transporter activity"/>
    <property type="evidence" value="ECO:0007669"/>
    <property type="project" value="InterPro"/>
</dbReference>
<gene>
    <name evidence="14" type="ORF">FM104_15640</name>
</gene>
<dbReference type="Proteomes" id="UP000196320">
    <property type="component" value="Unassembled WGS sequence"/>
</dbReference>
<keyword evidence="2" id="KW-0813">Transport</keyword>
<comment type="subcellular location">
    <subcellularLocation>
        <location evidence="1">Cell inner membrane</location>
        <topology evidence="1">Multi-pass membrane protein</topology>
    </subcellularLocation>
</comment>
<feature type="transmembrane region" description="Helical" evidence="11">
    <location>
        <begin position="74"/>
        <end position="102"/>
    </location>
</feature>
<dbReference type="FunFam" id="3.40.50.300:FF:000221">
    <property type="entry name" value="Multidrug ABC transporter ATP-binding protein"/>
    <property type="match status" value="1"/>
</dbReference>
<dbReference type="PROSITE" id="PS50929">
    <property type="entry name" value="ABC_TM1F"/>
    <property type="match status" value="1"/>
</dbReference>
<dbReference type="PROSITE" id="PS50893">
    <property type="entry name" value="ABC_TRANSPORTER_2"/>
    <property type="match status" value="1"/>
</dbReference>
<evidence type="ECO:0000256" key="3">
    <source>
        <dbReference type="ARBA" id="ARBA00022475"/>
    </source>
</evidence>
<feature type="transmembrane region" description="Helical" evidence="11">
    <location>
        <begin position="296"/>
        <end position="315"/>
    </location>
</feature>
<evidence type="ECO:0000313" key="14">
    <source>
        <dbReference type="EMBL" id="SJN47063.1"/>
    </source>
</evidence>
<reference evidence="14 15" key="1">
    <citation type="submission" date="2017-02" db="EMBL/GenBank/DDBJ databases">
        <authorList>
            <person name="Peterson S.W."/>
        </authorList>
    </citation>
    <scope>NUCLEOTIDE SEQUENCE [LARGE SCALE GENOMIC DNA]</scope>
    <source>
        <strain evidence="14 15">B Mb 05.01</strain>
    </source>
</reference>
<dbReference type="GO" id="GO:0005886">
    <property type="term" value="C:plasma membrane"/>
    <property type="evidence" value="ECO:0007669"/>
    <property type="project" value="UniProtKB-SubCell"/>
</dbReference>
<dbReference type="AlphaFoldDB" id="A0A1R4KSJ8"/>
<keyword evidence="8 11" id="KW-1133">Transmembrane helix</keyword>
<keyword evidence="7 14" id="KW-0067">ATP-binding</keyword>
<dbReference type="CDD" id="cd07346">
    <property type="entry name" value="ABC_6TM_exporters"/>
    <property type="match status" value="1"/>
</dbReference>